<dbReference type="WBParaSite" id="ASIM_0000045601-mRNA-1">
    <property type="protein sequence ID" value="ASIM_0000045601-mRNA-1"/>
    <property type="gene ID" value="ASIM_0000045601"/>
</dbReference>
<keyword evidence="6 8" id="KW-0472">Membrane</keyword>
<comment type="subcellular location">
    <subcellularLocation>
        <location evidence="1">Membrane</location>
        <topology evidence="1">Multi-pass membrane protein</topology>
    </subcellularLocation>
</comment>
<dbReference type="GO" id="GO:0005886">
    <property type="term" value="C:plasma membrane"/>
    <property type="evidence" value="ECO:0007669"/>
    <property type="project" value="TreeGrafter"/>
</dbReference>
<dbReference type="GO" id="GO:0030322">
    <property type="term" value="P:stabilization of membrane potential"/>
    <property type="evidence" value="ECO:0007669"/>
    <property type="project" value="TreeGrafter"/>
</dbReference>
<keyword evidence="3 8" id="KW-0812">Transmembrane</keyword>
<evidence type="ECO:0000256" key="4">
    <source>
        <dbReference type="ARBA" id="ARBA00022989"/>
    </source>
</evidence>
<dbReference type="Gene3D" id="1.10.287.70">
    <property type="match status" value="1"/>
</dbReference>
<dbReference type="GO" id="GO:0022841">
    <property type="term" value="F:potassium ion leak channel activity"/>
    <property type="evidence" value="ECO:0007669"/>
    <property type="project" value="TreeGrafter"/>
</dbReference>
<evidence type="ECO:0000256" key="2">
    <source>
        <dbReference type="ARBA" id="ARBA00022448"/>
    </source>
</evidence>
<dbReference type="AlphaFoldDB" id="A0A0M3IYX7"/>
<reference evidence="10" key="1">
    <citation type="submission" date="2017-02" db="UniProtKB">
        <authorList>
            <consortium name="WormBaseParasite"/>
        </authorList>
    </citation>
    <scope>IDENTIFICATION</scope>
</reference>
<evidence type="ECO:0000259" key="9">
    <source>
        <dbReference type="Pfam" id="PF07885"/>
    </source>
</evidence>
<feature type="transmembrane region" description="Helical" evidence="8">
    <location>
        <begin position="48"/>
        <end position="70"/>
    </location>
</feature>
<keyword evidence="7" id="KW-0407">Ion channel</keyword>
<feature type="transmembrane region" description="Helical" evidence="8">
    <location>
        <begin position="7"/>
        <end position="28"/>
    </location>
</feature>
<proteinExistence type="predicted"/>
<keyword evidence="4 8" id="KW-1133">Transmembrane helix</keyword>
<evidence type="ECO:0000256" key="1">
    <source>
        <dbReference type="ARBA" id="ARBA00004141"/>
    </source>
</evidence>
<organism evidence="10">
    <name type="scientific">Anisakis simplex</name>
    <name type="common">Herring worm</name>
    <dbReference type="NCBI Taxonomy" id="6269"/>
    <lineage>
        <taxon>Eukaryota</taxon>
        <taxon>Metazoa</taxon>
        <taxon>Ecdysozoa</taxon>
        <taxon>Nematoda</taxon>
        <taxon>Chromadorea</taxon>
        <taxon>Rhabditida</taxon>
        <taxon>Spirurina</taxon>
        <taxon>Ascaridomorpha</taxon>
        <taxon>Ascaridoidea</taxon>
        <taxon>Anisakidae</taxon>
        <taxon>Anisakis</taxon>
        <taxon>Anisakis simplex complex</taxon>
    </lineage>
</organism>
<evidence type="ECO:0000256" key="6">
    <source>
        <dbReference type="ARBA" id="ARBA00023136"/>
    </source>
</evidence>
<sequence length="178" mass="20040">LAFLLVYLFLAAWIIWLFSPLTYLNAVYFSITSIFTIGFGDIPSPIPIPYLILFIIVGVILVTITVELVAAEAINHIHYMGRHVGTAKRIANKMIQLAQSINMNRGIMLGRSQLESLSRFNLATIGIIDKKFANLNRPQSTDRLRNTAFHPLIVNDLEFMDLDMAHSEYGSPKNFVLS</sequence>
<dbReference type="InterPro" id="IPR013099">
    <property type="entry name" value="K_chnl_dom"/>
</dbReference>
<name>A0A0M3IYX7_ANISI</name>
<protein>
    <submittedName>
        <fullName evidence="10">Ion_trans_2 domain-containing protein</fullName>
    </submittedName>
</protein>
<keyword evidence="2" id="KW-0813">Transport</keyword>
<accession>A0A0M3IYX7</accession>
<dbReference type="InterPro" id="IPR003280">
    <property type="entry name" value="2pore_dom_K_chnl"/>
</dbReference>
<dbReference type="PANTHER" id="PTHR11003:SF288">
    <property type="entry name" value="POTASSIUM CHANNEL DOMAIN-CONTAINING PROTEIN"/>
    <property type="match status" value="1"/>
</dbReference>
<dbReference type="Pfam" id="PF07885">
    <property type="entry name" value="Ion_trans_2"/>
    <property type="match status" value="1"/>
</dbReference>
<dbReference type="PANTHER" id="PTHR11003">
    <property type="entry name" value="POTASSIUM CHANNEL, SUBFAMILY K"/>
    <property type="match status" value="1"/>
</dbReference>
<dbReference type="SUPFAM" id="SSF81324">
    <property type="entry name" value="Voltage-gated potassium channels"/>
    <property type="match status" value="1"/>
</dbReference>
<evidence type="ECO:0000256" key="3">
    <source>
        <dbReference type="ARBA" id="ARBA00022692"/>
    </source>
</evidence>
<evidence type="ECO:0000256" key="5">
    <source>
        <dbReference type="ARBA" id="ARBA00023065"/>
    </source>
</evidence>
<evidence type="ECO:0000256" key="8">
    <source>
        <dbReference type="SAM" id="Phobius"/>
    </source>
</evidence>
<evidence type="ECO:0000256" key="7">
    <source>
        <dbReference type="ARBA" id="ARBA00023303"/>
    </source>
</evidence>
<keyword evidence="5" id="KW-0406">Ion transport</keyword>
<dbReference type="GO" id="GO:0015271">
    <property type="term" value="F:outward rectifier potassium channel activity"/>
    <property type="evidence" value="ECO:0007669"/>
    <property type="project" value="TreeGrafter"/>
</dbReference>
<evidence type="ECO:0000313" key="10">
    <source>
        <dbReference type="WBParaSite" id="ASIM_0000045601-mRNA-1"/>
    </source>
</evidence>
<feature type="domain" description="Potassium channel" evidence="9">
    <location>
        <begin position="4"/>
        <end position="70"/>
    </location>
</feature>